<keyword evidence="3 6" id="KW-1133">Transmembrane helix</keyword>
<evidence type="ECO:0000256" key="3">
    <source>
        <dbReference type="ARBA" id="ARBA00022989"/>
    </source>
</evidence>
<feature type="transmembrane region" description="Helical" evidence="6">
    <location>
        <begin position="685"/>
        <end position="704"/>
    </location>
</feature>
<sequence length="937" mass="103149">MSHVPSPMAPARRSLRVSFVAAQSAEEATLNRTASQQYELSFTSSHARRGDDVRRLVTPRSPLYPTNIIPRADQRPTSPAAASTSSPTSHEPFGAQPATDGAAVAKPPPPPEPDAARGALLIYPKKIDNLRRFRMLFVGLLLSISSSTQGMHSIFGVLGLQQMYRFNVHDMAVVFLSGTAVGLFAFPFGALYDWFGPRVSVALGSAIASLGHLLLALTFGGYIKHTVTNCAVFYALICWGCYALNVSVLPAVLTHMPRDRGVPTGLLLTFSGLGASFFACLFRGFFQGNFEHFMWFMFAVTMAAGLGCVWYIEDAPYVVNRWRQRRITPRQQLRAYLVRNRYMSQLVPKRRYTFMTVVLILLNFYLTIQAVCVAYLAADVTPGKLRGIAIGAIVIVLLLLVLVIPLDSIDGLSEQDKQVIAAAKAKEDALRAMQEDRYRERHQRDRRHRKDAEVRRSGDQEEPVHPSGGGEDRQELRVGSEARTQQPDYEGQVAGTDTAAAPQGKKHQTSPPPLLVPARLADEQLVEDASERLSPVEVVMAHEVTHGRSPSQPVDHERPLVSVYLDGDDLDDVKEQPQPRHSSPQQSTTHAHGEAAQGATRPTGAVPASTAPEVKGGNASFTVQITCDDAEAASCSTGSEQMQLRRTAPSTYANPRVETINLCGEVYVVPVYQTTFLESLTYLDLWLIFYTTLCVWGVGLVMTGNWNIQIMVKARYGGMESKHYILFAAMSGVSVSGGRVFLGIYERVLHALRERTGAVVVPTLLYPITSVGFFLGMVLWIALPGDKSLITAYIIGPSFYGMSTSITFYVLGTIFDRDIGMHYGFCYLGGAIGFVLCYWCAWYLTYKREASPLTLGYCIGERRCMNRAVGIYVALAFSAVVSSYVVHRRYSKLVRGSLTQRRVIVPRVKRAIRACGQCASSVPVKERRESGAPQTAE</sequence>
<evidence type="ECO:0000256" key="2">
    <source>
        <dbReference type="ARBA" id="ARBA00022692"/>
    </source>
</evidence>
<feature type="transmembrane region" description="Helical" evidence="6">
    <location>
        <begin position="352"/>
        <end position="376"/>
    </location>
</feature>
<proteinExistence type="predicted"/>
<protein>
    <submittedName>
        <fullName evidence="7">Uncharacterized protein</fullName>
    </submittedName>
</protein>
<evidence type="ECO:0000256" key="6">
    <source>
        <dbReference type="SAM" id="Phobius"/>
    </source>
</evidence>
<evidence type="ECO:0000313" key="8">
    <source>
        <dbReference type="Proteomes" id="UP001430356"/>
    </source>
</evidence>
<feature type="transmembrane region" description="Helical" evidence="6">
    <location>
        <begin position="172"/>
        <end position="192"/>
    </location>
</feature>
<gene>
    <name evidence="7" type="ORF">NESM_000435000</name>
</gene>
<feature type="compositionally biased region" description="Polar residues" evidence="5">
    <location>
        <begin position="30"/>
        <end position="45"/>
    </location>
</feature>
<feature type="transmembrane region" description="Helical" evidence="6">
    <location>
        <begin position="292"/>
        <end position="312"/>
    </location>
</feature>
<feature type="region of interest" description="Disordered" evidence="5">
    <location>
        <begin position="570"/>
        <end position="615"/>
    </location>
</feature>
<keyword evidence="4 6" id="KW-0472">Membrane</keyword>
<dbReference type="Proteomes" id="UP001430356">
    <property type="component" value="Unassembled WGS sequence"/>
</dbReference>
<dbReference type="AlphaFoldDB" id="A0AAW0ELW8"/>
<dbReference type="GO" id="GO:0016020">
    <property type="term" value="C:membrane"/>
    <property type="evidence" value="ECO:0007669"/>
    <property type="project" value="UniProtKB-SubCell"/>
</dbReference>
<feature type="transmembrane region" description="Helical" evidence="6">
    <location>
        <begin position="135"/>
        <end position="160"/>
    </location>
</feature>
<comment type="subcellular location">
    <subcellularLocation>
        <location evidence="1">Membrane</location>
        <topology evidence="1">Multi-pass membrane protein</topology>
    </subcellularLocation>
</comment>
<dbReference type="EMBL" id="JAECZO010000048">
    <property type="protein sequence ID" value="KAK7195115.1"/>
    <property type="molecule type" value="Genomic_DNA"/>
</dbReference>
<dbReference type="Gene3D" id="1.20.1250.20">
    <property type="entry name" value="MFS general substrate transporter like domains"/>
    <property type="match status" value="1"/>
</dbReference>
<feature type="compositionally biased region" description="Basic and acidic residues" evidence="5">
    <location>
        <begin position="450"/>
        <end position="480"/>
    </location>
</feature>
<feature type="transmembrane region" description="Helical" evidence="6">
    <location>
        <begin position="199"/>
        <end position="219"/>
    </location>
</feature>
<organism evidence="7 8">
    <name type="scientific">Novymonas esmeraldas</name>
    <dbReference type="NCBI Taxonomy" id="1808958"/>
    <lineage>
        <taxon>Eukaryota</taxon>
        <taxon>Discoba</taxon>
        <taxon>Euglenozoa</taxon>
        <taxon>Kinetoplastea</taxon>
        <taxon>Metakinetoplastina</taxon>
        <taxon>Trypanosomatida</taxon>
        <taxon>Trypanosomatidae</taxon>
        <taxon>Novymonas</taxon>
    </lineage>
</organism>
<feature type="transmembrane region" description="Helical" evidence="6">
    <location>
        <begin position="231"/>
        <end position="253"/>
    </location>
</feature>
<reference evidence="7 8" key="1">
    <citation type="journal article" date="2021" name="MBio">
        <title>A New Model Trypanosomatid, Novymonas esmeraldas: Genomic Perception of Its 'Candidatus Pandoraea novymonadis' Endosymbiont.</title>
        <authorList>
            <person name="Zakharova A."/>
            <person name="Saura A."/>
            <person name="Butenko A."/>
            <person name="Podesvova L."/>
            <person name="Warmusova S."/>
            <person name="Kostygov A.Y."/>
            <person name="Nenarokova A."/>
            <person name="Lukes J."/>
            <person name="Opperdoes F.R."/>
            <person name="Yurchenko V."/>
        </authorList>
    </citation>
    <scope>NUCLEOTIDE SEQUENCE [LARGE SCALE GENOMIC DNA]</scope>
    <source>
        <strain evidence="7 8">E262AT.01</strain>
    </source>
</reference>
<dbReference type="SUPFAM" id="SSF103473">
    <property type="entry name" value="MFS general substrate transporter"/>
    <property type="match status" value="2"/>
</dbReference>
<name>A0AAW0ELW8_9TRYP</name>
<evidence type="ECO:0000313" key="7">
    <source>
        <dbReference type="EMBL" id="KAK7195115.1"/>
    </source>
</evidence>
<feature type="transmembrane region" description="Helical" evidence="6">
    <location>
        <begin position="823"/>
        <end position="845"/>
    </location>
</feature>
<evidence type="ECO:0000256" key="4">
    <source>
        <dbReference type="ARBA" id="ARBA00023136"/>
    </source>
</evidence>
<dbReference type="InterPro" id="IPR036259">
    <property type="entry name" value="MFS_trans_sf"/>
</dbReference>
<feature type="transmembrane region" description="Helical" evidence="6">
    <location>
        <begin position="724"/>
        <end position="745"/>
    </location>
</feature>
<dbReference type="PANTHER" id="PTHR21576:SF157">
    <property type="entry name" value="NODULIN-LIKE DOMAIN-CONTAINING PROTEIN"/>
    <property type="match status" value="1"/>
</dbReference>
<feature type="transmembrane region" description="Helical" evidence="6">
    <location>
        <begin position="789"/>
        <end position="811"/>
    </location>
</feature>
<feature type="region of interest" description="Disordered" evidence="5">
    <location>
        <begin position="435"/>
        <end position="515"/>
    </location>
</feature>
<feature type="transmembrane region" description="Helical" evidence="6">
    <location>
        <begin position="388"/>
        <end position="406"/>
    </location>
</feature>
<comment type="caution">
    <text evidence="7">The sequence shown here is derived from an EMBL/GenBank/DDBJ whole genome shotgun (WGS) entry which is preliminary data.</text>
</comment>
<dbReference type="PANTHER" id="PTHR21576">
    <property type="entry name" value="UNCHARACTERIZED NODULIN-LIKE PROTEIN"/>
    <property type="match status" value="1"/>
</dbReference>
<keyword evidence="2 6" id="KW-0812">Transmembrane</keyword>
<keyword evidence="8" id="KW-1185">Reference proteome</keyword>
<feature type="region of interest" description="Disordered" evidence="5">
    <location>
        <begin position="26"/>
        <end position="116"/>
    </location>
</feature>
<feature type="transmembrane region" description="Helical" evidence="6">
    <location>
        <begin position="865"/>
        <end position="886"/>
    </location>
</feature>
<feature type="compositionally biased region" description="Low complexity" evidence="5">
    <location>
        <begin position="76"/>
        <end position="89"/>
    </location>
</feature>
<evidence type="ECO:0000256" key="1">
    <source>
        <dbReference type="ARBA" id="ARBA00004141"/>
    </source>
</evidence>
<accession>A0AAW0ELW8</accession>
<feature type="transmembrane region" description="Helical" evidence="6">
    <location>
        <begin position="757"/>
        <end position="783"/>
    </location>
</feature>
<evidence type="ECO:0000256" key="5">
    <source>
        <dbReference type="SAM" id="MobiDB-lite"/>
    </source>
</evidence>
<feature type="transmembrane region" description="Helical" evidence="6">
    <location>
        <begin position="265"/>
        <end position="286"/>
    </location>
</feature>